<proteinExistence type="predicted"/>
<dbReference type="GO" id="GO:0000977">
    <property type="term" value="F:RNA polymerase II transcription regulatory region sequence-specific DNA binding"/>
    <property type="evidence" value="ECO:0007669"/>
    <property type="project" value="TreeGrafter"/>
</dbReference>
<dbReference type="GeneID" id="105270493"/>
<evidence type="ECO:0000313" key="15">
    <source>
        <dbReference type="RefSeq" id="XP_011309770.1"/>
    </source>
</evidence>
<dbReference type="SUPFAM" id="SSF57667">
    <property type="entry name" value="beta-beta-alpha zinc fingers"/>
    <property type="match status" value="1"/>
</dbReference>
<dbReference type="PANTHER" id="PTHR24379:SF127">
    <property type="entry name" value="BLOODY FINGERS-RELATED"/>
    <property type="match status" value="1"/>
</dbReference>
<dbReference type="AlphaFoldDB" id="A0A0C9RSC6"/>
<accession>A0A9R1TIS5</accession>
<accession>A0A9R1U736</accession>
<accession>A0A0C9RSC6</accession>
<dbReference type="Proteomes" id="UP000694866">
    <property type="component" value="Unplaced"/>
</dbReference>
<feature type="domain" description="C2H2-type" evidence="8">
    <location>
        <begin position="413"/>
        <end position="444"/>
    </location>
</feature>
<protein>
    <submittedName>
        <fullName evidence="13 14">GDNF-inducible zinc finger protein 1</fullName>
    </submittedName>
    <submittedName>
        <fullName evidence="10">ZNF197_0 protein</fullName>
    </submittedName>
    <submittedName>
        <fullName evidence="11">ZNF197_1 protein</fullName>
    </submittedName>
</protein>
<name>A0A0C9RSC6_9HYME</name>
<dbReference type="GO" id="GO:0008270">
    <property type="term" value="F:zinc ion binding"/>
    <property type="evidence" value="ECO:0007669"/>
    <property type="project" value="UniProtKB-UniRule"/>
</dbReference>
<keyword evidence="12" id="KW-1185">Reference proteome</keyword>
<dbReference type="GO" id="GO:0005634">
    <property type="term" value="C:nucleus"/>
    <property type="evidence" value="ECO:0007669"/>
    <property type="project" value="InterPro"/>
</dbReference>
<dbReference type="RefSeq" id="XP_011309773.1">
    <property type="nucleotide sequence ID" value="XM_011311471.1"/>
</dbReference>
<accession>A0A9R1TG47</accession>
<accession>A0A9R1TIC5</accession>
<reference evidence="10" key="1">
    <citation type="submission" date="2015-01" db="EMBL/GenBank/DDBJ databases">
        <title>Transcriptome Assembly of Fopius arisanus.</title>
        <authorList>
            <person name="Geib S."/>
        </authorList>
    </citation>
    <scope>NUCLEOTIDE SEQUENCE</scope>
</reference>
<dbReference type="PANTHER" id="PTHR24379">
    <property type="entry name" value="KRAB AND ZINC FINGER DOMAIN-CONTAINING"/>
    <property type="match status" value="1"/>
</dbReference>
<evidence type="ECO:0000259" key="9">
    <source>
        <dbReference type="PROSITE" id="PS51915"/>
    </source>
</evidence>
<dbReference type="OrthoDB" id="9411774at2759"/>
<dbReference type="PROSITE" id="PS50157">
    <property type="entry name" value="ZINC_FINGER_C2H2_2"/>
    <property type="match status" value="5"/>
</dbReference>
<dbReference type="KEGG" id="fas:105270493"/>
<evidence type="ECO:0000256" key="3">
    <source>
        <dbReference type="ARBA" id="ARBA00022771"/>
    </source>
</evidence>
<dbReference type="RefSeq" id="XP_011309768.1">
    <property type="nucleotide sequence ID" value="XM_011311466.1"/>
</dbReference>
<feature type="domain" description="C2H2-type" evidence="8">
    <location>
        <begin position="540"/>
        <end position="563"/>
    </location>
</feature>
<dbReference type="PROSITE" id="PS51915">
    <property type="entry name" value="ZAD"/>
    <property type="match status" value="1"/>
</dbReference>
<dbReference type="SUPFAM" id="SSF57716">
    <property type="entry name" value="Glucocorticoid receptor-like (DNA-binding domain)"/>
    <property type="match status" value="1"/>
</dbReference>
<feature type="region of interest" description="Disordered" evidence="7">
    <location>
        <begin position="90"/>
        <end position="137"/>
    </location>
</feature>
<feature type="binding site" evidence="6">
    <location>
        <position position="172"/>
    </location>
    <ligand>
        <name>Zn(2+)</name>
        <dbReference type="ChEBI" id="CHEBI:29105"/>
    </ligand>
</feature>
<sequence>MTSASPKMEKNVRTCFIPDCKLDSSHKALYPFLIDTEDINSWIVGVGSPGLVGNVPTDHRRICEQYFLCTDHMNFLDSIKYVEKLQKQDEEQERVENNKEDPEGVEESVPDQLSQQLSSLTVSQPRDDEFDDPNIPKTEECENYVELTICPQDLSSIFDLIPEDSTSLCRVCGKSTANPISIFPGEDESGEVSILEKIRYYLPIKIENNDDLPKIICGECDQRLRETHDLAMTSLATEALLTGAAPKDDLIEYNYVSKENSKPPGHSDQVTSTAADCENENCSQESVSDAAHLNCWQPLITSDEEEGSSITFEELKLRGSHGKKRPLSQDTGAPAVKKKKKEPIFEKWYKCNTCAASSTDEDIIKFHKNRHRLRKPVLYWCNFCATEFPKESIFANHVLSIHKRESQVLSQAYKCSTCHRVFSLKSTALLHYVIKCAIHPVQNYDANKSAEDVYIRYAYTCEFCWKGFAYVSSLNAHRSEQHSNSNCWTGKFEISEQEKRERILDIFGIRNAFACKFCAKIFLSLENYLDHENQHRDRLFKCSSCNETFTKYEDFKEHRETQHDYRIVFREVIEEQLQED</sequence>
<dbReference type="InterPro" id="IPR012934">
    <property type="entry name" value="Znf_AD"/>
</dbReference>
<dbReference type="Pfam" id="PF07776">
    <property type="entry name" value="zf-AD"/>
    <property type="match status" value="1"/>
</dbReference>
<dbReference type="SMART" id="SM00355">
    <property type="entry name" value="ZnF_C2H2"/>
    <property type="match status" value="6"/>
</dbReference>
<feature type="domain" description="C2H2-type" evidence="8">
    <location>
        <begin position="379"/>
        <end position="407"/>
    </location>
</feature>
<evidence type="ECO:0000313" key="10">
    <source>
        <dbReference type="EMBL" id="JAG80063.1"/>
    </source>
</evidence>
<dbReference type="Gene3D" id="3.40.1800.20">
    <property type="match status" value="1"/>
</dbReference>
<evidence type="ECO:0000259" key="8">
    <source>
        <dbReference type="PROSITE" id="PS50157"/>
    </source>
</evidence>
<feature type="binding site" evidence="6">
    <location>
        <position position="217"/>
    </location>
    <ligand>
        <name>Zn(2+)</name>
        <dbReference type="ChEBI" id="CHEBI:29105"/>
    </ligand>
</feature>
<reference evidence="13 14" key="2">
    <citation type="submission" date="2025-04" db="UniProtKB">
        <authorList>
            <consortium name="RefSeq"/>
        </authorList>
    </citation>
    <scope>IDENTIFICATION</scope>
    <source>
        <strain evidence="13 14">USDA-PBARC FA_bdor</strain>
        <tissue evidence="13 14">Whole organism</tissue>
    </source>
</reference>
<dbReference type="RefSeq" id="XP_011309769.1">
    <property type="nucleotide sequence ID" value="XM_011311467.1"/>
</dbReference>
<evidence type="ECO:0000256" key="6">
    <source>
        <dbReference type="PROSITE-ProRule" id="PRU01263"/>
    </source>
</evidence>
<keyword evidence="4 6" id="KW-0862">Zinc</keyword>
<evidence type="ECO:0000313" key="11">
    <source>
        <dbReference type="EMBL" id="JAG80371.1"/>
    </source>
</evidence>
<organism evidence="10">
    <name type="scientific">Fopius arisanus</name>
    <dbReference type="NCBI Taxonomy" id="64838"/>
    <lineage>
        <taxon>Eukaryota</taxon>
        <taxon>Metazoa</taxon>
        <taxon>Ecdysozoa</taxon>
        <taxon>Arthropoda</taxon>
        <taxon>Hexapoda</taxon>
        <taxon>Insecta</taxon>
        <taxon>Pterygota</taxon>
        <taxon>Neoptera</taxon>
        <taxon>Endopterygota</taxon>
        <taxon>Hymenoptera</taxon>
        <taxon>Apocrita</taxon>
        <taxon>Ichneumonoidea</taxon>
        <taxon>Braconidae</taxon>
        <taxon>Opiinae</taxon>
        <taxon>Fopius</taxon>
    </lineage>
</organism>
<evidence type="ECO:0000313" key="12">
    <source>
        <dbReference type="Proteomes" id="UP000694866"/>
    </source>
</evidence>
<gene>
    <name evidence="10" type="primary">ZNF197_0</name>
    <name evidence="13 14 15 16 17 18" type="synonym">LOC105270493</name>
    <name evidence="11" type="synonym">ZNF197_1</name>
    <name evidence="10" type="ORF">g.30361</name>
    <name evidence="11" type="ORF">g.30365</name>
</gene>
<evidence type="ECO:0000313" key="18">
    <source>
        <dbReference type="RefSeq" id="XP_011309773.1"/>
    </source>
</evidence>
<evidence type="ECO:0000256" key="2">
    <source>
        <dbReference type="ARBA" id="ARBA00022737"/>
    </source>
</evidence>
<feature type="compositionally biased region" description="Basic and acidic residues" evidence="7">
    <location>
        <begin position="90"/>
        <end position="102"/>
    </location>
</feature>
<evidence type="ECO:0000256" key="7">
    <source>
        <dbReference type="SAM" id="MobiDB-lite"/>
    </source>
</evidence>
<evidence type="ECO:0000313" key="16">
    <source>
        <dbReference type="RefSeq" id="XP_011309771.1"/>
    </source>
</evidence>
<dbReference type="RefSeq" id="XP_011309772.1">
    <property type="nucleotide sequence ID" value="XM_011311470.1"/>
</dbReference>
<evidence type="ECO:0000313" key="14">
    <source>
        <dbReference type="RefSeq" id="XP_011309769.1"/>
    </source>
</evidence>
<feature type="binding site" evidence="6">
    <location>
        <position position="220"/>
    </location>
    <ligand>
        <name>Zn(2+)</name>
        <dbReference type="ChEBI" id="CHEBI:29105"/>
    </ligand>
</feature>
<feature type="binding site" evidence="6">
    <location>
        <position position="169"/>
    </location>
    <ligand>
        <name>Zn(2+)</name>
        <dbReference type="ChEBI" id="CHEBI:29105"/>
    </ligand>
</feature>
<dbReference type="RefSeq" id="XP_011309770.1">
    <property type="nucleotide sequence ID" value="XM_011311468.1"/>
</dbReference>
<feature type="domain" description="C2H2-type" evidence="8">
    <location>
        <begin position="349"/>
        <end position="376"/>
    </location>
</feature>
<dbReference type="GO" id="GO:0000981">
    <property type="term" value="F:DNA-binding transcription factor activity, RNA polymerase II-specific"/>
    <property type="evidence" value="ECO:0007669"/>
    <property type="project" value="TreeGrafter"/>
</dbReference>
<feature type="domain" description="ZAD" evidence="9">
    <location>
        <begin position="167"/>
        <end position="244"/>
    </location>
</feature>
<accession>A0A9R1TIW3</accession>
<keyword evidence="3 5" id="KW-0863">Zinc-finger</keyword>
<dbReference type="EMBL" id="GBYB01010604">
    <property type="protein sequence ID" value="JAG80371.1"/>
    <property type="molecule type" value="Transcribed_RNA"/>
</dbReference>
<dbReference type="Gene3D" id="3.30.160.60">
    <property type="entry name" value="Classic Zinc Finger"/>
    <property type="match status" value="3"/>
</dbReference>
<dbReference type="RefSeq" id="XP_011309771.1">
    <property type="nucleotide sequence ID" value="XM_011311469.1"/>
</dbReference>
<feature type="domain" description="C2H2-type" evidence="8">
    <location>
        <begin position="459"/>
        <end position="487"/>
    </location>
</feature>
<evidence type="ECO:0000256" key="1">
    <source>
        <dbReference type="ARBA" id="ARBA00022723"/>
    </source>
</evidence>
<evidence type="ECO:0000313" key="13">
    <source>
        <dbReference type="RefSeq" id="XP_011309768.1"/>
    </source>
</evidence>
<keyword evidence="2" id="KW-0677">Repeat</keyword>
<evidence type="ECO:0000256" key="5">
    <source>
        <dbReference type="PROSITE-ProRule" id="PRU00042"/>
    </source>
</evidence>
<dbReference type="PROSITE" id="PS00028">
    <property type="entry name" value="ZINC_FINGER_C2H2_1"/>
    <property type="match status" value="3"/>
</dbReference>
<evidence type="ECO:0000313" key="17">
    <source>
        <dbReference type="RefSeq" id="XP_011309772.1"/>
    </source>
</evidence>
<keyword evidence="1 6" id="KW-0479">Metal-binding</keyword>
<dbReference type="InterPro" id="IPR013087">
    <property type="entry name" value="Znf_C2H2_type"/>
</dbReference>
<evidence type="ECO:0000256" key="4">
    <source>
        <dbReference type="ARBA" id="ARBA00022833"/>
    </source>
</evidence>
<dbReference type="EMBL" id="GBYB01010296">
    <property type="protein sequence ID" value="JAG80063.1"/>
    <property type="molecule type" value="Transcribed_RNA"/>
</dbReference>
<dbReference type="InterPro" id="IPR036236">
    <property type="entry name" value="Znf_C2H2_sf"/>
</dbReference>
<accession>A0A9R1TI33</accession>